<dbReference type="Proteomes" id="UP000184295">
    <property type="component" value="Unassembled WGS sequence"/>
</dbReference>
<name>A0A1M4TWQ8_9ACTN</name>
<keyword evidence="2" id="KW-1185">Reference proteome</keyword>
<evidence type="ECO:0000313" key="2">
    <source>
        <dbReference type="Proteomes" id="UP000184295"/>
    </source>
</evidence>
<dbReference type="RefSeq" id="WP_072788864.1">
    <property type="nucleotide sequence ID" value="NZ_FQUL01000007.1"/>
</dbReference>
<evidence type="ECO:0000313" key="1">
    <source>
        <dbReference type="EMBL" id="SHE48737.1"/>
    </source>
</evidence>
<dbReference type="STRING" id="1121881.SAMN02745225_00745"/>
<dbReference type="EMBL" id="FQUL01000007">
    <property type="protein sequence ID" value="SHE48737.1"/>
    <property type="molecule type" value="Genomic_DNA"/>
</dbReference>
<organism evidence="1 2">
    <name type="scientific">Ferrithrix thermotolerans DSM 19514</name>
    <dbReference type="NCBI Taxonomy" id="1121881"/>
    <lineage>
        <taxon>Bacteria</taxon>
        <taxon>Bacillati</taxon>
        <taxon>Actinomycetota</taxon>
        <taxon>Acidimicrobiia</taxon>
        <taxon>Acidimicrobiales</taxon>
        <taxon>Acidimicrobiaceae</taxon>
        <taxon>Ferrithrix</taxon>
    </lineage>
</organism>
<accession>A0A1M4TWQ8</accession>
<sequence length="172" mass="19180">MTQPDFVPISISVAKFYREAVPLPEIARPAEPKGRRRAVGRLKGSPGPDQGYVLRLIEDVIDKVVIGQRESLSNVKTALQLVASKRASLFGRAPMKSDVDFAVELLRLSEVADDTFVEVRRVLLSGVAHDYIAQRTLSDLFPDELLKLSLAELKEHAEIWDEWMDDQAPLSA</sequence>
<dbReference type="OrthoDB" id="5182632at2"/>
<proteinExistence type="predicted"/>
<dbReference type="AlphaFoldDB" id="A0A1M4TWQ8"/>
<protein>
    <submittedName>
        <fullName evidence="1">Uncharacterized protein</fullName>
    </submittedName>
</protein>
<gene>
    <name evidence="1" type="ORF">SAMN02745225_00745</name>
</gene>
<reference evidence="2" key="1">
    <citation type="submission" date="2016-11" db="EMBL/GenBank/DDBJ databases">
        <authorList>
            <person name="Varghese N."/>
            <person name="Submissions S."/>
        </authorList>
    </citation>
    <scope>NUCLEOTIDE SEQUENCE [LARGE SCALE GENOMIC DNA]</scope>
    <source>
        <strain evidence="2">DSM 19514</strain>
    </source>
</reference>